<dbReference type="AlphaFoldDB" id="A0A3A4R606"/>
<protein>
    <recommendedName>
        <fullName evidence="4">Glycosyltransferase RgtA/B/C/D-like domain-containing protein</fullName>
    </recommendedName>
</protein>
<organism evidence="2 3">
    <name type="scientific">Candidatus Auribacter fodinae</name>
    <dbReference type="NCBI Taxonomy" id="2093366"/>
    <lineage>
        <taxon>Bacteria</taxon>
        <taxon>Pseudomonadati</taxon>
        <taxon>Candidatus Auribacterota</taxon>
        <taxon>Candidatus Auribacteria</taxon>
        <taxon>Candidatus Auribacterales</taxon>
        <taxon>Candidatus Auribacteraceae</taxon>
        <taxon>Candidatus Auribacter</taxon>
    </lineage>
</organism>
<feature type="transmembrane region" description="Helical" evidence="1">
    <location>
        <begin position="152"/>
        <end position="171"/>
    </location>
</feature>
<dbReference type="Proteomes" id="UP000266426">
    <property type="component" value="Unassembled WGS sequence"/>
</dbReference>
<feature type="transmembrane region" description="Helical" evidence="1">
    <location>
        <begin position="183"/>
        <end position="202"/>
    </location>
</feature>
<feature type="transmembrane region" description="Helical" evidence="1">
    <location>
        <begin position="242"/>
        <end position="264"/>
    </location>
</feature>
<feature type="transmembrane region" description="Helical" evidence="1">
    <location>
        <begin position="123"/>
        <end position="140"/>
    </location>
</feature>
<feature type="transmembrane region" description="Helical" evidence="1">
    <location>
        <begin position="46"/>
        <end position="75"/>
    </location>
</feature>
<feature type="transmembrane region" description="Helical" evidence="1">
    <location>
        <begin position="87"/>
        <end position="111"/>
    </location>
</feature>
<comment type="caution">
    <text evidence="2">The sequence shown here is derived from an EMBL/GenBank/DDBJ whole genome shotgun (WGS) entry which is preliminary data.</text>
</comment>
<keyword evidence="1" id="KW-1133">Transmembrane helix</keyword>
<accession>A0A3A4R606</accession>
<name>A0A3A4R606_9BACT</name>
<evidence type="ECO:0000256" key="1">
    <source>
        <dbReference type="SAM" id="Phobius"/>
    </source>
</evidence>
<proteinExistence type="predicted"/>
<evidence type="ECO:0000313" key="3">
    <source>
        <dbReference type="Proteomes" id="UP000266426"/>
    </source>
</evidence>
<dbReference type="EMBL" id="QZJZ01000030">
    <property type="protein sequence ID" value="RJP60409.1"/>
    <property type="molecule type" value="Genomic_DNA"/>
</dbReference>
<evidence type="ECO:0008006" key="4">
    <source>
        <dbReference type="Google" id="ProtNLM"/>
    </source>
</evidence>
<keyword evidence="1" id="KW-0472">Membrane</keyword>
<feature type="transmembrane region" description="Helical" evidence="1">
    <location>
        <begin position="214"/>
        <end position="230"/>
    </location>
</feature>
<reference evidence="2 3" key="1">
    <citation type="journal article" date="2017" name="ISME J.">
        <title>Energy and carbon metabolisms in a deep terrestrial subsurface fluid microbial community.</title>
        <authorList>
            <person name="Momper L."/>
            <person name="Jungbluth S.P."/>
            <person name="Lee M.D."/>
            <person name="Amend J.P."/>
        </authorList>
    </citation>
    <scope>NUCLEOTIDE SEQUENCE [LARGE SCALE GENOMIC DNA]</scope>
    <source>
        <strain evidence="2">SURF_26</strain>
    </source>
</reference>
<feature type="transmembrane region" description="Helical" evidence="1">
    <location>
        <begin position="21"/>
        <end position="40"/>
    </location>
</feature>
<evidence type="ECO:0000313" key="2">
    <source>
        <dbReference type="EMBL" id="RJP60409.1"/>
    </source>
</evidence>
<keyword evidence="1" id="KW-0812">Transmembrane</keyword>
<gene>
    <name evidence="2" type="ORF">C4541_04085</name>
</gene>
<feature type="transmembrane region" description="Helical" evidence="1">
    <location>
        <begin position="271"/>
        <end position="289"/>
    </location>
</feature>
<sequence>MGILLISVNQVWFARYFNSELLMQFFVFGSALVLMCNELNQYFRYIGAAVVLGSAFFARIDAFLFLPGILVLIPLLSEKRQLDKRLIFVLVAVLFFLLSIVYGISYCPMYIKPRLLDRLNNGLFIWCGVFLGAGIFWSYFRGLGNTMEKAIGYGPFVLNILSGILLLYGLLKRRFVGSVWISLYFPHAAIAAGLAGLAIIAWKKRKNMGEERMILIFMTLTFFVWSVIFLRDPQIQPDHFWAIRRFTAFYIPFLLFGFGAVFGLSYNGLKIIKIMFLSIFFCFAGWYAYRHIPQYKLHGCGGIQQTINTISEVFPDKSTIFFIEPPPVLFITPIFFNTLHEKEKTIVPVAHPTQFYAGDAGVEGIVRNELEQGRRTFIASYKDKYAECNFKNLQARHYKTIPIILPYAEMTRDRLPFRMRESFYSMIIDELFLTEKN</sequence>